<dbReference type="HOGENOM" id="CLU_2737044_0_0_6"/>
<organism evidence="1 2">
    <name type="scientific">Pseudomonas syringae pv. japonica str. M301072</name>
    <dbReference type="NCBI Taxonomy" id="629262"/>
    <lineage>
        <taxon>Bacteria</taxon>
        <taxon>Pseudomonadati</taxon>
        <taxon>Pseudomonadota</taxon>
        <taxon>Gammaproteobacteria</taxon>
        <taxon>Pseudomonadales</taxon>
        <taxon>Pseudomonadaceae</taxon>
        <taxon>Pseudomonas</taxon>
        <taxon>Pseudomonas syringae</taxon>
    </lineage>
</organism>
<sequence>MHIIDNHMARRCKKISHDLDGQLKLLTKQLSYHIFKIEVWIKKLAVKGASPIAILAVIRNIFLSNFSTGCI</sequence>
<comment type="caution">
    <text evidence="1">The sequence shown here is derived from an EMBL/GenBank/DDBJ whole genome shotgun (WGS) entry which is preliminary data.</text>
</comment>
<name>F3FFA0_PSESX</name>
<gene>
    <name evidence="1" type="ORF">PSYJA_07893</name>
</gene>
<protein>
    <submittedName>
        <fullName evidence="1">Uncharacterized protein</fullName>
    </submittedName>
</protein>
<proteinExistence type="predicted"/>
<evidence type="ECO:0000313" key="2">
    <source>
        <dbReference type="Proteomes" id="UP000004471"/>
    </source>
</evidence>
<dbReference type="EMBL" id="AEAH01000350">
    <property type="protein sequence ID" value="EGH28886.1"/>
    <property type="molecule type" value="Genomic_DNA"/>
</dbReference>
<accession>F3FFA0</accession>
<reference evidence="1 2" key="1">
    <citation type="journal article" date="2011" name="PLoS Pathog.">
        <title>Dynamic evolution of pathogenicity revealed by sequencing and comparative genomics of 19 Pseudomonas syringae isolates.</title>
        <authorList>
            <person name="Baltrus D.A."/>
            <person name="Nishimura M.T."/>
            <person name="Romanchuk A."/>
            <person name="Chang J.H."/>
            <person name="Mukhtar M.S."/>
            <person name="Cherkis K."/>
            <person name="Roach J."/>
            <person name="Grant S.R."/>
            <person name="Jones C.D."/>
            <person name="Dangl J.L."/>
        </authorList>
    </citation>
    <scope>NUCLEOTIDE SEQUENCE [LARGE SCALE GENOMIC DNA]</scope>
    <source>
        <strain evidence="2">M301072PT</strain>
    </source>
</reference>
<dbReference type="AlphaFoldDB" id="F3FFA0"/>
<evidence type="ECO:0000313" key="1">
    <source>
        <dbReference type="EMBL" id="EGH28886.1"/>
    </source>
</evidence>
<dbReference type="Proteomes" id="UP000004471">
    <property type="component" value="Unassembled WGS sequence"/>
</dbReference>